<evidence type="ECO:0000256" key="6">
    <source>
        <dbReference type="ARBA" id="ARBA00023295"/>
    </source>
</evidence>
<evidence type="ECO:0000256" key="4">
    <source>
        <dbReference type="ARBA" id="ARBA00023001"/>
    </source>
</evidence>
<evidence type="ECO:0000256" key="3">
    <source>
        <dbReference type="ARBA" id="ARBA00022801"/>
    </source>
</evidence>
<dbReference type="InterPro" id="IPR001547">
    <property type="entry name" value="Glyco_hydro_5"/>
</dbReference>
<dbReference type="Pfam" id="PF00150">
    <property type="entry name" value="Cellulase"/>
    <property type="match status" value="1"/>
</dbReference>
<evidence type="ECO:0000313" key="14">
    <source>
        <dbReference type="Proteomes" id="UP000799302"/>
    </source>
</evidence>
<dbReference type="GO" id="GO:0008422">
    <property type="term" value="F:beta-glucosidase activity"/>
    <property type="evidence" value="ECO:0007669"/>
    <property type="project" value="TreeGrafter"/>
</dbReference>
<evidence type="ECO:0000256" key="9">
    <source>
        <dbReference type="RuleBase" id="RU361153"/>
    </source>
</evidence>
<feature type="domain" description="Glycoside hydrolase family 5" evidence="11">
    <location>
        <begin position="57"/>
        <end position="325"/>
    </location>
</feature>
<sequence>MFTMKSRIVVVALGALLSPVFAAVQCPGTFTPITANDWIKKIDPGWNLGNTLDAVPNEGSWNNPAVTPDTFDDVKKAGFKSVRLPITWTTKIGPAPDFKINDAWLERVATVTKQVTDRGLYAIVNVHHDSWEWFDWSGNANKKDLEAKFVKVWTQIATKLACTSSLVAFEPINEPKGTTKAQGDFMNRVNEVFLKAINDVGGFNPQRVVTLVGLGEDSIKTSQFFKKPPGSWKNPWAIQYHYYSPYDFVFSAWGKTIWGSNEDLTAMETDLKLIRNNFTDVPLVIGEYAASAASTESAARWKWFDHFIRMAAKYNTATILWDNGGDFLDRKSHQWRDETVMEIIVNAQKGVKNSLADSTVDDKADTQFTSAYIFHKVGAEVADQSLPFLLNGNTVKKITASDGSALSTPADYTVSAGNGKANIVFTKAFLAKHISSSAPAGIKTTLTIQFSAGASARVQIVQWSVPQLQGGAKSSKAVAGKDLEIPIAWKGLPRVAAVKATFNDGEFMADDWTKYKGKLQAGYATYNNHWKWDEKNIIITKDAMGIVAQKKKPATFTFEFFPRVPGNSINYTLTV</sequence>
<accession>A0A6A6UTW4</accession>
<keyword evidence="3 9" id="KW-0378">Hydrolase</keyword>
<dbReference type="GO" id="GO:0005576">
    <property type="term" value="C:extracellular region"/>
    <property type="evidence" value="ECO:0007669"/>
    <property type="project" value="TreeGrafter"/>
</dbReference>
<dbReference type="PANTHER" id="PTHR31297">
    <property type="entry name" value="GLUCAN ENDO-1,6-BETA-GLUCOSIDASE B"/>
    <property type="match status" value="1"/>
</dbReference>
<dbReference type="PIRSF" id="PIRSF001043">
    <property type="entry name" value="Endoglucanase_B"/>
    <property type="match status" value="1"/>
</dbReference>
<dbReference type="Proteomes" id="UP000799302">
    <property type="component" value="Unassembled WGS sequence"/>
</dbReference>
<dbReference type="InterPro" id="IPR014756">
    <property type="entry name" value="Ig_E-set"/>
</dbReference>
<dbReference type="InterPro" id="IPR017853">
    <property type="entry name" value="GH"/>
</dbReference>
<dbReference type="InterPro" id="IPR005102">
    <property type="entry name" value="Carbo-bd_X2"/>
</dbReference>
<dbReference type="PANTHER" id="PTHR31297:SF41">
    <property type="entry name" value="ENDOGLUCANASE, PUTATIVE (AFU_ORTHOLOGUE AFUA_5G01830)-RELATED"/>
    <property type="match status" value="1"/>
</dbReference>
<gene>
    <name evidence="13" type="ORF">BT63DRAFT_462392</name>
</gene>
<protein>
    <submittedName>
        <fullName evidence="13">Glycoside hydrolase</fullName>
    </submittedName>
</protein>
<evidence type="ECO:0000259" key="11">
    <source>
        <dbReference type="Pfam" id="PF00150"/>
    </source>
</evidence>
<dbReference type="OrthoDB" id="412536at2759"/>
<dbReference type="Gene3D" id="3.20.20.80">
    <property type="entry name" value="Glycosidases"/>
    <property type="match status" value="1"/>
</dbReference>
<dbReference type="AlphaFoldDB" id="A0A6A6UTW4"/>
<dbReference type="GO" id="GO:0071555">
    <property type="term" value="P:cell wall organization"/>
    <property type="evidence" value="ECO:0007669"/>
    <property type="project" value="UniProtKB-KW"/>
</dbReference>
<evidence type="ECO:0000259" key="12">
    <source>
        <dbReference type="Pfam" id="PF03442"/>
    </source>
</evidence>
<evidence type="ECO:0000256" key="1">
    <source>
        <dbReference type="ARBA" id="ARBA00005641"/>
    </source>
</evidence>
<dbReference type="GO" id="GO:0005978">
    <property type="term" value="P:glycogen biosynthetic process"/>
    <property type="evidence" value="ECO:0007669"/>
    <property type="project" value="UniProtKB-UniPathway"/>
</dbReference>
<feature type="chain" id="PRO_5025389255" evidence="10">
    <location>
        <begin position="23"/>
        <end position="575"/>
    </location>
</feature>
<dbReference type="SUPFAM" id="SSF51445">
    <property type="entry name" value="(Trans)glycosidases"/>
    <property type="match status" value="1"/>
</dbReference>
<dbReference type="InterPro" id="IPR013783">
    <property type="entry name" value="Ig-like_fold"/>
</dbReference>
<keyword evidence="14" id="KW-1185">Reference proteome</keyword>
<dbReference type="FunFam" id="3.20.20.80:FF:000152">
    <property type="entry name" value="Extracellular endoglucanase"/>
    <property type="match status" value="1"/>
</dbReference>
<dbReference type="GO" id="GO:0030245">
    <property type="term" value="P:cellulose catabolic process"/>
    <property type="evidence" value="ECO:0007669"/>
    <property type="project" value="UniProtKB-KW"/>
</dbReference>
<keyword evidence="6 9" id="KW-0326">Glycosidase</keyword>
<keyword evidence="8" id="KW-0624">Polysaccharide degradation</keyword>
<dbReference type="GO" id="GO:0009986">
    <property type="term" value="C:cell surface"/>
    <property type="evidence" value="ECO:0007669"/>
    <property type="project" value="TreeGrafter"/>
</dbReference>
<evidence type="ECO:0000256" key="2">
    <source>
        <dbReference type="ARBA" id="ARBA00022729"/>
    </source>
</evidence>
<evidence type="ECO:0000256" key="8">
    <source>
        <dbReference type="ARBA" id="ARBA00023326"/>
    </source>
</evidence>
<reference evidence="13" key="1">
    <citation type="journal article" date="2020" name="Stud. Mycol.">
        <title>101 Dothideomycetes genomes: a test case for predicting lifestyles and emergence of pathogens.</title>
        <authorList>
            <person name="Haridas S."/>
            <person name="Albert R."/>
            <person name="Binder M."/>
            <person name="Bloem J."/>
            <person name="Labutti K."/>
            <person name="Salamov A."/>
            <person name="Andreopoulos B."/>
            <person name="Baker S."/>
            <person name="Barry K."/>
            <person name="Bills G."/>
            <person name="Bluhm B."/>
            <person name="Cannon C."/>
            <person name="Castanera R."/>
            <person name="Culley D."/>
            <person name="Daum C."/>
            <person name="Ezra D."/>
            <person name="Gonzalez J."/>
            <person name="Henrissat B."/>
            <person name="Kuo A."/>
            <person name="Liang C."/>
            <person name="Lipzen A."/>
            <person name="Lutzoni F."/>
            <person name="Magnuson J."/>
            <person name="Mondo S."/>
            <person name="Nolan M."/>
            <person name="Ohm R."/>
            <person name="Pangilinan J."/>
            <person name="Park H.-J."/>
            <person name="Ramirez L."/>
            <person name="Alfaro M."/>
            <person name="Sun H."/>
            <person name="Tritt A."/>
            <person name="Yoshinaga Y."/>
            <person name="Zwiers L.-H."/>
            <person name="Turgeon B."/>
            <person name="Goodwin S."/>
            <person name="Spatafora J."/>
            <person name="Crous P."/>
            <person name="Grigoriev I."/>
        </authorList>
    </citation>
    <scope>NUCLEOTIDE SEQUENCE</scope>
    <source>
        <strain evidence="13">CBS 115976</strain>
    </source>
</reference>
<evidence type="ECO:0000313" key="13">
    <source>
        <dbReference type="EMBL" id="KAF2674887.1"/>
    </source>
</evidence>
<dbReference type="UniPathway" id="UPA00164"/>
<name>A0A6A6UTW4_9PEZI</name>
<feature type="domain" description="Carbohydrate binding X2" evidence="12">
    <location>
        <begin position="369"/>
        <end position="460"/>
    </location>
</feature>
<keyword evidence="5" id="KW-0119">Carbohydrate metabolism</keyword>
<feature type="signal peptide" evidence="10">
    <location>
        <begin position="1"/>
        <end position="22"/>
    </location>
</feature>
<dbReference type="Pfam" id="PF03442">
    <property type="entry name" value="CBM_X2"/>
    <property type="match status" value="1"/>
</dbReference>
<dbReference type="SUPFAM" id="SSF81296">
    <property type="entry name" value="E set domains"/>
    <property type="match status" value="1"/>
</dbReference>
<proteinExistence type="inferred from homology"/>
<organism evidence="13 14">
    <name type="scientific">Microthyrium microscopicum</name>
    <dbReference type="NCBI Taxonomy" id="703497"/>
    <lineage>
        <taxon>Eukaryota</taxon>
        <taxon>Fungi</taxon>
        <taxon>Dikarya</taxon>
        <taxon>Ascomycota</taxon>
        <taxon>Pezizomycotina</taxon>
        <taxon>Dothideomycetes</taxon>
        <taxon>Dothideomycetes incertae sedis</taxon>
        <taxon>Microthyriales</taxon>
        <taxon>Microthyriaceae</taxon>
        <taxon>Microthyrium</taxon>
    </lineage>
</organism>
<evidence type="ECO:0000256" key="7">
    <source>
        <dbReference type="ARBA" id="ARBA00023316"/>
    </source>
</evidence>
<dbReference type="Gene3D" id="2.60.40.10">
    <property type="entry name" value="Immunoglobulins"/>
    <property type="match status" value="1"/>
</dbReference>
<dbReference type="InterPro" id="IPR050386">
    <property type="entry name" value="Glycosyl_hydrolase_5"/>
</dbReference>
<keyword evidence="2 10" id="KW-0732">Signal</keyword>
<dbReference type="EMBL" id="MU004230">
    <property type="protein sequence ID" value="KAF2674887.1"/>
    <property type="molecule type" value="Genomic_DNA"/>
</dbReference>
<keyword evidence="7" id="KW-0961">Cell wall biogenesis/degradation</keyword>
<dbReference type="InterPro" id="IPR016282">
    <property type="entry name" value="Glyco_hydro_5_endoGlcnase_B"/>
</dbReference>
<evidence type="ECO:0000256" key="5">
    <source>
        <dbReference type="ARBA" id="ARBA00023277"/>
    </source>
</evidence>
<evidence type="ECO:0000256" key="10">
    <source>
        <dbReference type="SAM" id="SignalP"/>
    </source>
</evidence>
<keyword evidence="4" id="KW-0136">Cellulose degradation</keyword>
<comment type="similarity">
    <text evidence="1 9">Belongs to the glycosyl hydrolase 5 (cellulase A) family.</text>
</comment>